<organism evidence="2 3">
    <name type="scientific">Oedothorax gibbosus</name>
    <dbReference type="NCBI Taxonomy" id="931172"/>
    <lineage>
        <taxon>Eukaryota</taxon>
        <taxon>Metazoa</taxon>
        <taxon>Ecdysozoa</taxon>
        <taxon>Arthropoda</taxon>
        <taxon>Chelicerata</taxon>
        <taxon>Arachnida</taxon>
        <taxon>Araneae</taxon>
        <taxon>Araneomorphae</taxon>
        <taxon>Entelegynae</taxon>
        <taxon>Araneoidea</taxon>
        <taxon>Linyphiidae</taxon>
        <taxon>Erigoninae</taxon>
        <taxon>Oedothorax</taxon>
    </lineage>
</organism>
<protein>
    <submittedName>
        <fullName evidence="2">Uncharacterized protein</fullName>
    </submittedName>
</protein>
<dbReference type="AlphaFoldDB" id="A0AAV6VGL9"/>
<gene>
    <name evidence="2" type="ORF">JTE90_027979</name>
</gene>
<dbReference type="Proteomes" id="UP000827092">
    <property type="component" value="Unassembled WGS sequence"/>
</dbReference>
<feature type="region of interest" description="Disordered" evidence="1">
    <location>
        <begin position="43"/>
        <end position="117"/>
    </location>
</feature>
<keyword evidence="3" id="KW-1185">Reference proteome</keyword>
<evidence type="ECO:0000313" key="3">
    <source>
        <dbReference type="Proteomes" id="UP000827092"/>
    </source>
</evidence>
<evidence type="ECO:0000256" key="1">
    <source>
        <dbReference type="SAM" id="MobiDB-lite"/>
    </source>
</evidence>
<accession>A0AAV6VGL9</accession>
<sequence length="117" mass="13031">MIGVSIGIRCPAGRWLVWRKLKFFTDAQKLFFKGDLFFEFGKSSTREDQRSSPIFPPTISGNRMKEPSSTNLSCVTGKKQRQPEKPPSLSKNLQAPLPPSSIKPIGARQMPGKVPIT</sequence>
<evidence type="ECO:0000313" key="2">
    <source>
        <dbReference type="EMBL" id="KAG8195238.1"/>
    </source>
</evidence>
<comment type="caution">
    <text evidence="2">The sequence shown here is derived from an EMBL/GenBank/DDBJ whole genome shotgun (WGS) entry which is preliminary data.</text>
</comment>
<name>A0AAV6VGL9_9ARAC</name>
<reference evidence="2 3" key="1">
    <citation type="journal article" date="2022" name="Nat. Ecol. Evol.">
        <title>A masculinizing supergene underlies an exaggerated male reproductive morph in a spider.</title>
        <authorList>
            <person name="Hendrickx F."/>
            <person name="De Corte Z."/>
            <person name="Sonet G."/>
            <person name="Van Belleghem S.M."/>
            <person name="Kostlbacher S."/>
            <person name="Vangestel C."/>
        </authorList>
    </citation>
    <scope>NUCLEOTIDE SEQUENCE [LARGE SCALE GENOMIC DNA]</scope>
    <source>
        <strain evidence="2">W744_W776</strain>
    </source>
</reference>
<dbReference type="EMBL" id="JAFNEN010000091">
    <property type="protein sequence ID" value="KAG8195238.1"/>
    <property type="molecule type" value="Genomic_DNA"/>
</dbReference>
<proteinExistence type="predicted"/>